<dbReference type="Gene3D" id="3.30.70.270">
    <property type="match status" value="1"/>
</dbReference>
<dbReference type="PANTHER" id="PTHR48475">
    <property type="entry name" value="RIBONUCLEASE H"/>
    <property type="match status" value="1"/>
</dbReference>
<accession>A0AAV5JZ52</accession>
<feature type="region of interest" description="Disordered" evidence="1">
    <location>
        <begin position="144"/>
        <end position="167"/>
    </location>
</feature>
<dbReference type="InterPro" id="IPR001584">
    <property type="entry name" value="Integrase_cat-core"/>
</dbReference>
<dbReference type="PROSITE" id="PS50994">
    <property type="entry name" value="INTEGRASE"/>
    <property type="match status" value="1"/>
</dbReference>
<evidence type="ECO:0000259" key="2">
    <source>
        <dbReference type="PROSITE" id="PS50994"/>
    </source>
</evidence>
<dbReference type="InterPro" id="IPR012337">
    <property type="entry name" value="RNaseH-like_sf"/>
</dbReference>
<dbReference type="Gene3D" id="3.10.10.10">
    <property type="entry name" value="HIV Type 1 Reverse Transcriptase, subunit A, domain 1"/>
    <property type="match status" value="1"/>
</dbReference>
<dbReference type="Gene3D" id="3.30.420.10">
    <property type="entry name" value="Ribonuclease H-like superfamily/Ribonuclease H"/>
    <property type="match status" value="2"/>
</dbReference>
<reference evidence="3 4" key="1">
    <citation type="journal article" date="2021" name="Commun. Biol.">
        <title>The genome of Shorea leprosula (Dipterocarpaceae) highlights the ecological relevance of drought in aseasonal tropical rainforests.</title>
        <authorList>
            <person name="Ng K.K.S."/>
            <person name="Kobayashi M.J."/>
            <person name="Fawcett J.A."/>
            <person name="Hatakeyama M."/>
            <person name="Paape T."/>
            <person name="Ng C.H."/>
            <person name="Ang C.C."/>
            <person name="Tnah L.H."/>
            <person name="Lee C.T."/>
            <person name="Nishiyama T."/>
            <person name="Sese J."/>
            <person name="O'Brien M.J."/>
            <person name="Copetti D."/>
            <person name="Mohd Noor M.I."/>
            <person name="Ong R.C."/>
            <person name="Putra M."/>
            <person name="Sireger I.Z."/>
            <person name="Indrioko S."/>
            <person name="Kosugi Y."/>
            <person name="Izuno A."/>
            <person name="Isagi Y."/>
            <person name="Lee S.L."/>
            <person name="Shimizu K.K."/>
        </authorList>
    </citation>
    <scope>NUCLEOTIDE SEQUENCE [LARGE SCALE GENOMIC DNA]</scope>
    <source>
        <strain evidence="3">214</strain>
    </source>
</reference>
<feature type="compositionally biased region" description="Polar residues" evidence="1">
    <location>
        <begin position="144"/>
        <end position="157"/>
    </location>
</feature>
<protein>
    <recommendedName>
        <fullName evidence="2">Integrase catalytic domain-containing protein</fullName>
    </recommendedName>
</protein>
<dbReference type="GO" id="GO:0015074">
    <property type="term" value="P:DNA integration"/>
    <property type="evidence" value="ECO:0007669"/>
    <property type="project" value="InterPro"/>
</dbReference>
<dbReference type="PANTHER" id="PTHR48475:SF1">
    <property type="entry name" value="RNASE H TYPE-1 DOMAIN-CONTAINING PROTEIN"/>
    <property type="match status" value="1"/>
</dbReference>
<dbReference type="SUPFAM" id="SSF53098">
    <property type="entry name" value="Ribonuclease H-like"/>
    <property type="match status" value="1"/>
</dbReference>
<evidence type="ECO:0000256" key="1">
    <source>
        <dbReference type="SAM" id="MobiDB-lite"/>
    </source>
</evidence>
<comment type="caution">
    <text evidence="3">The sequence shown here is derived from an EMBL/GenBank/DDBJ whole genome shotgun (WGS) entry which is preliminary data.</text>
</comment>
<dbReference type="EMBL" id="BPVZ01000043">
    <property type="protein sequence ID" value="GKV15550.1"/>
    <property type="molecule type" value="Genomic_DNA"/>
</dbReference>
<dbReference type="GO" id="GO:0003676">
    <property type="term" value="F:nucleic acid binding"/>
    <property type="evidence" value="ECO:0007669"/>
    <property type="project" value="InterPro"/>
</dbReference>
<keyword evidence="4" id="KW-1185">Reference proteome</keyword>
<evidence type="ECO:0000313" key="3">
    <source>
        <dbReference type="EMBL" id="GKV15550.1"/>
    </source>
</evidence>
<gene>
    <name evidence="3" type="ORF">SLEP1_g26332</name>
</gene>
<dbReference type="SUPFAM" id="SSF56672">
    <property type="entry name" value="DNA/RNA polymerases"/>
    <property type="match status" value="1"/>
</dbReference>
<sequence length="1367" mass="155082">MPPKRNVGKAAQTLQIGLGEVSPAHSEGENEPIIPPPLSPILGERSFVNLTFNKDSESRDDVAQSSDSLMTTVSEQISIMRRTQLESKTRAQQRSQEVTRQLDESFQNLAQNLAQTETEQMQEAFRCARIEPQPQAADLQRQNQNIPTPTLGGQVNLPQPPPQIQQAASRPAQLDPVEAASRVAELGNHQQPRYLPPPCRPNGGHPQHNAPLLKEHFQPYEAYGQVLRPLVRPAYRKPYPDFIDQENPFPRGFKVPKFTLFFGDGGYSTIEHIGRFTIQCGEAFSDDNLKLRLFPESLAKVSMVDLSRLVQRTRETSEAFLARFRKAKLKCRVALPEQEFVKLAQNGLDIKLRKKFKGMKFRDFFELSYKMARYENLLREDTQRKSTSHGTYYDKIDKKILRFPDKAKETMGVDAYPFPAMVAERHRQQIVDSGGMADQAQPLPVRRKSVWVHKEKGSTSGQNSPEKNEPPRSPTSSPVLAVESNEETGLKVKFDMSVEAKNSLDVICFGEFSVNLSCLVITLSLVFQAREQSKSTVCHQTDLTEEEKVIEIPAKEDGGMDSTNKIIFEKLEERMARHIRPLYIHAHLDGMPINRVLVDNGAAVNVLPTCILHKISKSLGDLMEIEVTISDFTGRVNCSRGILPVEFTIGNRTLMTEVVTADDKPFVANTNVVEARYYDEDIGIIRFFGMDHYGRPSRITACTRSAMDRQTVKELSEVVYEGEEEDLKDQITLKELDLAPAKLDDLKAEVQDPLEEVNLGIEADPKITLISGSLEPCLHDKIINILREYKDCFTWDYSEMPGLDRNLVEHKLPIREDFKPFKQPPRRMSPEVTLKVKEEINGKLRICVDFRNLNLATPKDEYPMPIADLLVDGAACHRILSFMDGHSGYNQIFIAEEDIPKTAFPYLGAIDVIKYMFSRPLLRGRIGKWVLALLEFNLKYMPQKAVKGQALADFLADHPCLEVEKDEEKGINLFSISLVPWKLIFDGSSTDSMVGAGIVIISPAGLKTQISFQLDFNYTNNQVEYEALIIGLEVLAELKLLEEFDDVILRHVTQDLNTKANEMAQIASGLKIPEGMMSKIVVALNYVPLEDVLYRRGHDELLPRCLGLAEYCQIMSDVHNGICGAHQAGIKMRWLIRRHGFFWPSILRDCINYVKDYFTKWVEAKPMKKVDQTDIIKFLKEEIIHRFGLPEIVTSDQGTVFVGAQVKAFAKEMRFRLLTSTPHYAQANGQAKASNRIVINLLEKMVDDNPRHWHKLLSDTIWAYRTSQRSSTKVTPFSLTYGHDVVLPMKLSARSLHIAIQHGLTSGEYNEAMILELEDLEAKSGCEQPQQPDFGHVRFQPVTEYEQKVQEVDFQNMSQEKRLTLKR</sequence>
<evidence type="ECO:0000313" key="4">
    <source>
        <dbReference type="Proteomes" id="UP001054252"/>
    </source>
</evidence>
<organism evidence="3 4">
    <name type="scientific">Rubroshorea leprosula</name>
    <dbReference type="NCBI Taxonomy" id="152421"/>
    <lineage>
        <taxon>Eukaryota</taxon>
        <taxon>Viridiplantae</taxon>
        <taxon>Streptophyta</taxon>
        <taxon>Embryophyta</taxon>
        <taxon>Tracheophyta</taxon>
        <taxon>Spermatophyta</taxon>
        <taxon>Magnoliopsida</taxon>
        <taxon>eudicotyledons</taxon>
        <taxon>Gunneridae</taxon>
        <taxon>Pentapetalae</taxon>
        <taxon>rosids</taxon>
        <taxon>malvids</taxon>
        <taxon>Malvales</taxon>
        <taxon>Dipterocarpaceae</taxon>
        <taxon>Rubroshorea</taxon>
    </lineage>
</organism>
<dbReference type="Proteomes" id="UP001054252">
    <property type="component" value="Unassembled WGS sequence"/>
</dbReference>
<dbReference type="InterPro" id="IPR043128">
    <property type="entry name" value="Rev_trsase/Diguanyl_cyclase"/>
</dbReference>
<proteinExistence type="predicted"/>
<feature type="region of interest" description="Disordered" evidence="1">
    <location>
        <begin position="452"/>
        <end position="484"/>
    </location>
</feature>
<name>A0AAV5JZ52_9ROSI</name>
<dbReference type="InterPro" id="IPR043502">
    <property type="entry name" value="DNA/RNA_pol_sf"/>
</dbReference>
<feature type="domain" description="Integrase catalytic" evidence="2">
    <location>
        <begin position="1124"/>
        <end position="1284"/>
    </location>
</feature>
<dbReference type="InterPro" id="IPR036397">
    <property type="entry name" value="RNaseH_sf"/>
</dbReference>
<feature type="region of interest" description="Disordered" evidence="1">
    <location>
        <begin position="189"/>
        <end position="209"/>
    </location>
</feature>